<dbReference type="SMART" id="SM00935">
    <property type="entry name" value="OmpH"/>
    <property type="match status" value="1"/>
</dbReference>
<dbReference type="PANTHER" id="PTHR35089:SF1">
    <property type="entry name" value="CHAPERONE PROTEIN SKP"/>
    <property type="match status" value="1"/>
</dbReference>
<dbReference type="Pfam" id="PF03938">
    <property type="entry name" value="OmpH"/>
    <property type="match status" value="1"/>
</dbReference>
<feature type="chain" id="PRO_5009928080" evidence="3">
    <location>
        <begin position="32"/>
        <end position="176"/>
    </location>
</feature>
<dbReference type="EMBL" id="FRCA01000015">
    <property type="protein sequence ID" value="SHM85461.1"/>
    <property type="molecule type" value="Genomic_DNA"/>
</dbReference>
<proteinExistence type="inferred from homology"/>
<feature type="signal peptide" evidence="3">
    <location>
        <begin position="1"/>
        <end position="31"/>
    </location>
</feature>
<dbReference type="PANTHER" id="PTHR35089">
    <property type="entry name" value="CHAPERONE PROTEIN SKP"/>
    <property type="match status" value="1"/>
</dbReference>
<dbReference type="GO" id="GO:0005829">
    <property type="term" value="C:cytosol"/>
    <property type="evidence" value="ECO:0007669"/>
    <property type="project" value="TreeGrafter"/>
</dbReference>
<evidence type="ECO:0000313" key="4">
    <source>
        <dbReference type="EMBL" id="SHM85461.1"/>
    </source>
</evidence>
<reference evidence="4 5" key="1">
    <citation type="submission" date="2016-11" db="EMBL/GenBank/DDBJ databases">
        <authorList>
            <person name="Jaros S."/>
            <person name="Januszkiewicz K."/>
            <person name="Wedrychowicz H."/>
        </authorList>
    </citation>
    <scope>NUCLEOTIDE SEQUENCE [LARGE SCALE GENOMIC DNA]</scope>
    <source>
        <strain evidence="4 5">DSM 4740</strain>
    </source>
</reference>
<sequence>MRRFVPLLSWRVCGNGLLLMMLCLMSSAAMADDVAVLDWRKALLDTDAAQQDMAELRDRLAPRQQEAQALGEELERLSSRLAEGGESLDDVEGRALVQEMQQKGQRFDQLRLEMARARQESEQRFLDRLEPGMDQAVNEVIARHQVKVLVDPSGVLHSEDDLPDLTAEVTAVLNAQ</sequence>
<comment type="similarity">
    <text evidence="1">Belongs to the Skp family.</text>
</comment>
<dbReference type="GO" id="GO:0050821">
    <property type="term" value="P:protein stabilization"/>
    <property type="evidence" value="ECO:0007669"/>
    <property type="project" value="TreeGrafter"/>
</dbReference>
<gene>
    <name evidence="4" type="ORF">SAMN05660971_04076</name>
</gene>
<dbReference type="SUPFAM" id="SSF111384">
    <property type="entry name" value="OmpH-like"/>
    <property type="match status" value="1"/>
</dbReference>
<dbReference type="Gene3D" id="3.30.910.20">
    <property type="entry name" value="Skp domain"/>
    <property type="match status" value="1"/>
</dbReference>
<dbReference type="InterPro" id="IPR024930">
    <property type="entry name" value="Skp_dom_sf"/>
</dbReference>
<dbReference type="AlphaFoldDB" id="A0A1M7M451"/>
<dbReference type="InterPro" id="IPR005632">
    <property type="entry name" value="Chaperone_Skp"/>
</dbReference>
<accession>A0A1M7M451</accession>
<dbReference type="Proteomes" id="UP000184123">
    <property type="component" value="Unassembled WGS sequence"/>
</dbReference>
<evidence type="ECO:0000256" key="3">
    <source>
        <dbReference type="SAM" id="SignalP"/>
    </source>
</evidence>
<keyword evidence="2 3" id="KW-0732">Signal</keyword>
<evidence type="ECO:0000256" key="2">
    <source>
        <dbReference type="ARBA" id="ARBA00022729"/>
    </source>
</evidence>
<protein>
    <submittedName>
        <fullName evidence="4">Periplasmic chaperone for outer membrane proteins Skp</fullName>
    </submittedName>
</protein>
<organism evidence="4 5">
    <name type="scientific">Halomonas cupida</name>
    <dbReference type="NCBI Taxonomy" id="44933"/>
    <lineage>
        <taxon>Bacteria</taxon>
        <taxon>Pseudomonadati</taxon>
        <taxon>Pseudomonadota</taxon>
        <taxon>Gammaproteobacteria</taxon>
        <taxon>Oceanospirillales</taxon>
        <taxon>Halomonadaceae</taxon>
        <taxon>Halomonas</taxon>
    </lineage>
</organism>
<name>A0A1M7M451_9GAMM</name>
<dbReference type="STRING" id="44933.SAMN05660971_04076"/>
<dbReference type="GO" id="GO:0051082">
    <property type="term" value="F:unfolded protein binding"/>
    <property type="evidence" value="ECO:0007669"/>
    <property type="project" value="InterPro"/>
</dbReference>
<evidence type="ECO:0000313" key="5">
    <source>
        <dbReference type="Proteomes" id="UP000184123"/>
    </source>
</evidence>
<evidence type="ECO:0000256" key="1">
    <source>
        <dbReference type="ARBA" id="ARBA00009091"/>
    </source>
</evidence>